<evidence type="ECO:0000313" key="1">
    <source>
        <dbReference type="EMBL" id="CDS23089.1"/>
    </source>
</evidence>
<dbReference type="Proteomes" id="UP000492820">
    <property type="component" value="Unassembled WGS sequence"/>
</dbReference>
<reference evidence="1 2" key="1">
    <citation type="journal article" date="2013" name="Nature">
        <title>The genomes of four tapeworm species reveal adaptations to parasitism.</title>
        <authorList>
            <person name="Tsai I.J."/>
            <person name="Zarowiecki M."/>
            <person name="Holroyd N."/>
            <person name="Garciarrubio A."/>
            <person name="Sanchez-Flores A."/>
            <person name="Brooks K.L."/>
            <person name="Tracey A."/>
            <person name="Bobes R.J."/>
            <person name="Fragoso G."/>
            <person name="Sciutto E."/>
            <person name="Aslett M."/>
            <person name="Beasley H."/>
            <person name="Bennett H.M."/>
            <person name="Cai J."/>
            <person name="Camicia F."/>
            <person name="Clark R."/>
            <person name="Cucher M."/>
            <person name="De Silva N."/>
            <person name="Day T.A."/>
            <person name="Deplazes P."/>
            <person name="Estrada K."/>
            <person name="Fernandez C."/>
            <person name="Holland P.W."/>
            <person name="Hou J."/>
            <person name="Hu S."/>
            <person name="Huckvale T."/>
            <person name="Hung S.S."/>
            <person name="Kamenetzky L."/>
            <person name="Keane J.A."/>
            <person name="Kiss F."/>
            <person name="Koziol U."/>
            <person name="Lambert O."/>
            <person name="Liu K."/>
            <person name="Luo X."/>
            <person name="Luo Y."/>
            <person name="Macchiaroli N."/>
            <person name="Nichol S."/>
            <person name="Paps J."/>
            <person name="Parkinson J."/>
            <person name="Pouchkina-Stantcheva N."/>
            <person name="Riddiford N."/>
            <person name="Rosenzvit M."/>
            <person name="Salinas G."/>
            <person name="Wasmuth J.D."/>
            <person name="Zamanian M."/>
            <person name="Zheng Y."/>
            <person name="Cai X."/>
            <person name="Soberon X."/>
            <person name="Olson P.D."/>
            <person name="Laclette J.P."/>
            <person name="Brehm K."/>
            <person name="Berriman M."/>
            <person name="Garciarrubio A."/>
            <person name="Bobes R.J."/>
            <person name="Fragoso G."/>
            <person name="Sanchez-Flores A."/>
            <person name="Estrada K."/>
            <person name="Cevallos M.A."/>
            <person name="Morett E."/>
            <person name="Gonzalez V."/>
            <person name="Portillo T."/>
            <person name="Ochoa-Leyva A."/>
            <person name="Jose M.V."/>
            <person name="Sciutto E."/>
            <person name="Landa A."/>
            <person name="Jimenez L."/>
            <person name="Valdes V."/>
            <person name="Carrero J.C."/>
            <person name="Larralde C."/>
            <person name="Morales-Montor J."/>
            <person name="Limon-Lason J."/>
            <person name="Soberon X."/>
            <person name="Laclette J.P."/>
        </authorList>
    </citation>
    <scope>NUCLEOTIDE SEQUENCE [LARGE SCALE GENOMIC DNA]</scope>
</reference>
<protein>
    <submittedName>
        <fullName evidence="1 3">Uncharacterized protein</fullName>
    </submittedName>
</protein>
<evidence type="ECO:0000313" key="2">
    <source>
        <dbReference type="Proteomes" id="UP000492820"/>
    </source>
</evidence>
<reference evidence="3" key="3">
    <citation type="submission" date="2020-10" db="UniProtKB">
        <authorList>
            <consortium name="WormBaseParasite"/>
        </authorList>
    </citation>
    <scope>IDENTIFICATION</scope>
</reference>
<proteinExistence type="predicted"/>
<organism evidence="1">
    <name type="scientific">Echinococcus granulosus</name>
    <name type="common">Hydatid tapeworm</name>
    <dbReference type="NCBI Taxonomy" id="6210"/>
    <lineage>
        <taxon>Eukaryota</taxon>
        <taxon>Metazoa</taxon>
        <taxon>Spiralia</taxon>
        <taxon>Lophotrochozoa</taxon>
        <taxon>Platyhelminthes</taxon>
        <taxon>Cestoda</taxon>
        <taxon>Eucestoda</taxon>
        <taxon>Cyclophyllidea</taxon>
        <taxon>Taeniidae</taxon>
        <taxon>Echinococcus</taxon>
        <taxon>Echinococcus granulosus group</taxon>
    </lineage>
</organism>
<name>A0A068WX67_ECHGR</name>
<dbReference type="AlphaFoldDB" id="A0A068WX67"/>
<accession>A0A068WX67</accession>
<reference evidence="1" key="2">
    <citation type="submission" date="2014-06" db="EMBL/GenBank/DDBJ databases">
        <authorList>
            <person name="Aslett M."/>
        </authorList>
    </citation>
    <scope>NUCLEOTIDE SEQUENCE</scope>
</reference>
<evidence type="ECO:0000313" key="3">
    <source>
        <dbReference type="WBParaSite" id="EgrG_002035200"/>
    </source>
</evidence>
<gene>
    <name evidence="1" type="ORF">EgrG_002035200</name>
</gene>
<dbReference type="EMBL" id="LK028589">
    <property type="protein sequence ID" value="CDS23089.1"/>
    <property type="molecule type" value="Genomic_DNA"/>
</dbReference>
<sequence>MSAVLHVLLQHSEPSLKTRVNVTPWYGPVVSPPGEGTMAKARSSLLPKSGVGRPTYYIFVGLLLPVPQPCIPTVTIVLCGGGGITIFEQPNSKSDDLLCKGKSSLHGSVCDVLAFVRVIAPSANDNKVPRIDGPADRENDTVSVIRWAGSDLDTYCGPQISPSGLPANRILRIVRARVKTSRFDS</sequence>
<dbReference type="WBParaSite" id="EgrG_002035200">
    <property type="protein sequence ID" value="EgrG_002035200"/>
    <property type="gene ID" value="EgrG_002035200"/>
</dbReference>